<protein>
    <recommendedName>
        <fullName evidence="4">Transcription factor domain-containing protein</fullName>
    </recommendedName>
</protein>
<proteinExistence type="predicted"/>
<organism evidence="2 3">
    <name type="scientific">Conidiobolus coronatus (strain ATCC 28846 / CBS 209.66 / NRRL 28638)</name>
    <name type="common">Delacroixia coronata</name>
    <dbReference type="NCBI Taxonomy" id="796925"/>
    <lineage>
        <taxon>Eukaryota</taxon>
        <taxon>Fungi</taxon>
        <taxon>Fungi incertae sedis</taxon>
        <taxon>Zoopagomycota</taxon>
        <taxon>Entomophthoromycotina</taxon>
        <taxon>Entomophthoromycetes</taxon>
        <taxon>Entomophthorales</taxon>
        <taxon>Ancylistaceae</taxon>
        <taxon>Conidiobolus</taxon>
    </lineage>
</organism>
<keyword evidence="1" id="KW-0812">Transmembrane</keyword>
<name>A0A137P5F0_CONC2</name>
<evidence type="ECO:0000256" key="1">
    <source>
        <dbReference type="SAM" id="Phobius"/>
    </source>
</evidence>
<keyword evidence="1" id="KW-0472">Membrane</keyword>
<evidence type="ECO:0000313" key="2">
    <source>
        <dbReference type="EMBL" id="KXN70179.1"/>
    </source>
</evidence>
<dbReference type="Proteomes" id="UP000070444">
    <property type="component" value="Unassembled WGS sequence"/>
</dbReference>
<keyword evidence="3" id="KW-1185">Reference proteome</keyword>
<evidence type="ECO:0008006" key="4">
    <source>
        <dbReference type="Google" id="ProtNLM"/>
    </source>
</evidence>
<keyword evidence="1" id="KW-1133">Transmembrane helix</keyword>
<dbReference type="AlphaFoldDB" id="A0A137P5F0"/>
<gene>
    <name evidence="2" type="ORF">CONCODRAFT_7323</name>
</gene>
<dbReference type="EMBL" id="KQ964511">
    <property type="protein sequence ID" value="KXN70179.1"/>
    <property type="molecule type" value="Genomic_DNA"/>
</dbReference>
<feature type="transmembrane region" description="Helical" evidence="1">
    <location>
        <begin position="475"/>
        <end position="493"/>
    </location>
</feature>
<dbReference type="CDD" id="cd12148">
    <property type="entry name" value="fungal_TF_MHR"/>
    <property type="match status" value="1"/>
</dbReference>
<accession>A0A137P5F0</accession>
<evidence type="ECO:0000313" key="3">
    <source>
        <dbReference type="Proteomes" id="UP000070444"/>
    </source>
</evidence>
<sequence>MENKSSSNQLVFCKVCKKTVKLTFEHYKKCNKQSNFKIFYFDIKNKSNKWKKEGQVQKSCHKPSLMTISSVYSIHPLEVSIFDNLKYTRFSSLDHLTSYIVYSNKVPFSQFIFHLVPELKSIPQIKSIIAKNIRKVIGKASEQDNIIQMLPTAGSGLELLNKPWFWADLIRLYVLNYSGYAQLFNFDIFDPSKIPQTLLIPIYYTGYKYREHKPSKLTEYMERLFDYNFKKVIYSPSLSNLQALYIYMNDYFGSGKISLSRACLARITRMSYTLGIHIDTSRFGDSLNFERKNLFREISAFDTAFSGSFKLKYNCIPEPPVLDPNLYKLEKYLVPDSLTNCKYSNSRLNSLKAAMNSLKKIYGNKTIELIRFDLITATNDIELEKICIDRLSSLERAYIDLAASISRLKVEYREYAKDINDFENEFHPSRFHVALIILEYGRINQFHPSQVLLQKTLDTCDNMLNYFELNPGLAYFYYYLICFTYLSLIKLASSIEKVNIITRVNKIFNTLKPPDEFNNLNYLMLATALKTIHKK</sequence>
<reference evidence="2 3" key="1">
    <citation type="journal article" date="2015" name="Genome Biol. Evol.">
        <title>Phylogenomic analyses indicate that early fungi evolved digesting cell walls of algal ancestors of land plants.</title>
        <authorList>
            <person name="Chang Y."/>
            <person name="Wang S."/>
            <person name="Sekimoto S."/>
            <person name="Aerts A.L."/>
            <person name="Choi C."/>
            <person name="Clum A."/>
            <person name="LaButti K.M."/>
            <person name="Lindquist E.A."/>
            <person name="Yee Ngan C."/>
            <person name="Ohm R.A."/>
            <person name="Salamov A.A."/>
            <person name="Grigoriev I.V."/>
            <person name="Spatafora J.W."/>
            <person name="Berbee M.L."/>
        </authorList>
    </citation>
    <scope>NUCLEOTIDE SEQUENCE [LARGE SCALE GENOMIC DNA]</scope>
    <source>
        <strain evidence="2 3">NRRL 28638</strain>
    </source>
</reference>